<dbReference type="Gene3D" id="3.90.1200.10">
    <property type="match status" value="1"/>
</dbReference>
<name>A0A8S1C8C3_9INSE</name>
<dbReference type="SUPFAM" id="SSF56112">
    <property type="entry name" value="Protein kinase-like (PK-like)"/>
    <property type="match status" value="1"/>
</dbReference>
<dbReference type="InterPro" id="IPR015897">
    <property type="entry name" value="CHK_kinase-like"/>
</dbReference>
<protein>
    <recommendedName>
        <fullName evidence="1">CHK kinase-like domain-containing protein</fullName>
    </recommendedName>
</protein>
<accession>A0A8S1C8C3</accession>
<keyword evidence="3" id="KW-1185">Reference proteome</keyword>
<dbReference type="EMBL" id="CADEPI010000028">
    <property type="protein sequence ID" value="CAB3367032.1"/>
    <property type="molecule type" value="Genomic_DNA"/>
</dbReference>
<dbReference type="InterPro" id="IPR004119">
    <property type="entry name" value="EcKL"/>
</dbReference>
<proteinExistence type="predicted"/>
<reference evidence="2 3" key="1">
    <citation type="submission" date="2020-04" db="EMBL/GenBank/DDBJ databases">
        <authorList>
            <person name="Alioto T."/>
            <person name="Alioto T."/>
            <person name="Gomez Garrido J."/>
        </authorList>
    </citation>
    <scope>NUCLEOTIDE SEQUENCE [LARGE SCALE GENOMIC DNA]</scope>
</reference>
<dbReference type="Pfam" id="PF02958">
    <property type="entry name" value="EcKL"/>
    <property type="match status" value="1"/>
</dbReference>
<dbReference type="PANTHER" id="PTHR11012:SF57">
    <property type="entry name" value="LD10016P"/>
    <property type="match status" value="1"/>
</dbReference>
<dbReference type="AlphaFoldDB" id="A0A8S1C8C3"/>
<dbReference type="InterPro" id="IPR011009">
    <property type="entry name" value="Kinase-like_dom_sf"/>
</dbReference>
<dbReference type="Proteomes" id="UP000494165">
    <property type="component" value="Unassembled WGS sequence"/>
</dbReference>
<evidence type="ECO:0000259" key="1">
    <source>
        <dbReference type="SMART" id="SM00587"/>
    </source>
</evidence>
<comment type="caution">
    <text evidence="2">The sequence shown here is derived from an EMBL/GenBank/DDBJ whole genome shotgun (WGS) entry which is preliminary data.</text>
</comment>
<feature type="domain" description="CHK kinase-like" evidence="1">
    <location>
        <begin position="141"/>
        <end position="335"/>
    </location>
</feature>
<evidence type="ECO:0000313" key="3">
    <source>
        <dbReference type="Proteomes" id="UP000494165"/>
    </source>
</evidence>
<sequence length="422" mass="48218">MALTLDSVSKLFTIEVFEEAVRRALEADGRPAGLKVVGHSVELGADKGTGYLGVVYRIRVQLSDGSELSLIAKGMPENVVRRKTFRCDYYFEKEVRFFTQVAPLFREFELKQRGVEKVAVDTFMPIARCYHAVSDGENDFLVFQDLKTLGYEMTDRVSGPTVAQRRGLLHTLARFHALSYGLLRLEPEKFTSAAKAFPEPWFSQPLAPFYEDYMFKLYNIWRRALQDELQGTDYWRKFLEFGPDAKKLFENMCDSMRHVGPAVINHGDAWSTNFLFGRQDEIMMIDFQIMRHASPMTDVSLFIFSCTTEEQRADAGGVLAILDDYYQVLCRSVKELGLDECPLSWEQLLEQWRVNGRLGFSSALELVLLSVVETEDVQDLDRIDGNEPVPLIDITQFKDVTDPEGRKRLADLTRLAADFGMI</sequence>
<dbReference type="SMART" id="SM00587">
    <property type="entry name" value="CHK"/>
    <property type="match status" value="1"/>
</dbReference>
<evidence type="ECO:0000313" key="2">
    <source>
        <dbReference type="EMBL" id="CAB3367032.1"/>
    </source>
</evidence>
<dbReference type="OrthoDB" id="5396515at2759"/>
<dbReference type="PANTHER" id="PTHR11012">
    <property type="entry name" value="PROTEIN KINASE-LIKE DOMAIN-CONTAINING"/>
    <property type="match status" value="1"/>
</dbReference>
<gene>
    <name evidence="2" type="ORF">CLODIP_2_CD07487</name>
</gene>
<organism evidence="2 3">
    <name type="scientific">Cloeon dipterum</name>
    <dbReference type="NCBI Taxonomy" id="197152"/>
    <lineage>
        <taxon>Eukaryota</taxon>
        <taxon>Metazoa</taxon>
        <taxon>Ecdysozoa</taxon>
        <taxon>Arthropoda</taxon>
        <taxon>Hexapoda</taxon>
        <taxon>Insecta</taxon>
        <taxon>Pterygota</taxon>
        <taxon>Palaeoptera</taxon>
        <taxon>Ephemeroptera</taxon>
        <taxon>Pisciforma</taxon>
        <taxon>Baetidae</taxon>
        <taxon>Cloeon</taxon>
    </lineage>
</organism>